<comment type="subcellular location">
    <subcellularLocation>
        <location evidence="2">Cytoplasm</location>
    </subcellularLocation>
</comment>
<gene>
    <name evidence="12" type="ORF">GV64_21085</name>
</gene>
<dbReference type="SUPFAM" id="SSF54534">
    <property type="entry name" value="FKBP-like"/>
    <property type="match status" value="1"/>
</dbReference>
<dbReference type="InterPro" id="IPR048261">
    <property type="entry name" value="SlpA/SlyD-like_ins_sf"/>
</dbReference>
<feature type="domain" description="PPIase FKBP-type" evidence="11">
    <location>
        <begin position="6"/>
        <end position="80"/>
    </location>
</feature>
<evidence type="ECO:0000256" key="6">
    <source>
        <dbReference type="ARBA" id="ARBA00023186"/>
    </source>
</evidence>
<comment type="similarity">
    <text evidence="3 10">Belongs to the FKBP-type PPIase family.</text>
</comment>
<evidence type="ECO:0000256" key="2">
    <source>
        <dbReference type="ARBA" id="ARBA00004496"/>
    </source>
</evidence>
<dbReference type="eggNOG" id="COG1047">
    <property type="taxonomic scope" value="Bacteria"/>
</dbReference>
<dbReference type="GO" id="GO:0003755">
    <property type="term" value="F:peptidyl-prolyl cis-trans isomerase activity"/>
    <property type="evidence" value="ECO:0007669"/>
    <property type="project" value="UniProtKB-UniRule"/>
</dbReference>
<protein>
    <recommendedName>
        <fullName evidence="10">Peptidyl-prolyl cis-trans isomerase</fullName>
        <ecNumber evidence="10">5.2.1.8</ecNumber>
    </recommendedName>
</protein>
<comment type="function">
    <text evidence="8">Also involved in hydrogenase metallocenter assembly, probably by participating in the nickel insertion step. This function in hydrogenase biosynthesis requires chaperone activity and the presence of the metal-binding domain, but not PPIase activity.</text>
</comment>
<evidence type="ECO:0000256" key="8">
    <source>
        <dbReference type="ARBA" id="ARBA00037071"/>
    </source>
</evidence>
<evidence type="ECO:0000256" key="3">
    <source>
        <dbReference type="ARBA" id="ARBA00006577"/>
    </source>
</evidence>
<comment type="catalytic activity">
    <reaction evidence="1 9 10">
        <text>[protein]-peptidylproline (omega=180) = [protein]-peptidylproline (omega=0)</text>
        <dbReference type="Rhea" id="RHEA:16237"/>
        <dbReference type="Rhea" id="RHEA-COMP:10747"/>
        <dbReference type="Rhea" id="RHEA-COMP:10748"/>
        <dbReference type="ChEBI" id="CHEBI:83833"/>
        <dbReference type="ChEBI" id="CHEBI:83834"/>
        <dbReference type="EC" id="5.2.1.8"/>
    </reaction>
</comment>
<organism evidence="12 13">
    <name type="scientific">Endozoicomonas elysicola</name>
    <dbReference type="NCBI Taxonomy" id="305900"/>
    <lineage>
        <taxon>Bacteria</taxon>
        <taxon>Pseudomonadati</taxon>
        <taxon>Pseudomonadota</taxon>
        <taxon>Gammaproteobacteria</taxon>
        <taxon>Oceanospirillales</taxon>
        <taxon>Endozoicomonadaceae</taxon>
        <taxon>Endozoicomonas</taxon>
    </lineage>
</organism>
<proteinExistence type="inferred from homology"/>
<accession>A0A081KFF8</accession>
<sequence length="161" mass="17491">MKIAKEKVALFHYTLKNDAGEVLDSSEGESPMAYLHGEHNIVEGLENALEGKQAGDKFEVVVEPAEGYGEYDESLVQPVPKEQFGDHPVEVGNQFHADTAIGPRVVTVVAIDEEGDQVVIDANHSLAGENLHFSIEVVEVREATKEELDHGHVHGPGGHVH</sequence>
<dbReference type="InterPro" id="IPR001179">
    <property type="entry name" value="PPIase_FKBP_dom"/>
</dbReference>
<dbReference type="GO" id="GO:0005737">
    <property type="term" value="C:cytoplasm"/>
    <property type="evidence" value="ECO:0007669"/>
    <property type="project" value="UniProtKB-SubCell"/>
</dbReference>
<dbReference type="Pfam" id="PF00254">
    <property type="entry name" value="FKBP_C"/>
    <property type="match status" value="1"/>
</dbReference>
<keyword evidence="4" id="KW-0963">Cytoplasm</keyword>
<evidence type="ECO:0000256" key="7">
    <source>
        <dbReference type="ARBA" id="ARBA00023235"/>
    </source>
</evidence>
<evidence type="ECO:0000256" key="10">
    <source>
        <dbReference type="RuleBase" id="RU003915"/>
    </source>
</evidence>
<evidence type="ECO:0000313" key="12">
    <source>
        <dbReference type="EMBL" id="KEI72884.1"/>
    </source>
</evidence>
<evidence type="ECO:0000256" key="5">
    <source>
        <dbReference type="ARBA" id="ARBA00023110"/>
    </source>
</evidence>
<evidence type="ECO:0000256" key="9">
    <source>
        <dbReference type="PROSITE-ProRule" id="PRU00277"/>
    </source>
</evidence>
<dbReference type="EC" id="5.2.1.8" evidence="10"/>
<evidence type="ECO:0000256" key="4">
    <source>
        <dbReference type="ARBA" id="ARBA00022490"/>
    </source>
</evidence>
<dbReference type="PANTHER" id="PTHR47861:SF3">
    <property type="entry name" value="FKBP-TYPE PEPTIDYL-PROLYL CIS-TRANS ISOMERASE SLYD"/>
    <property type="match status" value="1"/>
</dbReference>
<dbReference type="PROSITE" id="PS50059">
    <property type="entry name" value="FKBP_PPIASE"/>
    <property type="match status" value="1"/>
</dbReference>
<dbReference type="Proteomes" id="UP000027997">
    <property type="component" value="Unassembled WGS sequence"/>
</dbReference>
<dbReference type="AlphaFoldDB" id="A0A081KFF8"/>
<evidence type="ECO:0000256" key="1">
    <source>
        <dbReference type="ARBA" id="ARBA00000971"/>
    </source>
</evidence>
<keyword evidence="6" id="KW-0143">Chaperone</keyword>
<dbReference type="Gene3D" id="3.10.50.40">
    <property type="match status" value="1"/>
</dbReference>
<dbReference type="Gene3D" id="2.40.10.330">
    <property type="match status" value="1"/>
</dbReference>
<name>A0A081KFF8_9GAMM</name>
<comment type="caution">
    <text evidence="12">The sequence shown here is derived from an EMBL/GenBank/DDBJ whole genome shotgun (WGS) entry which is preliminary data.</text>
</comment>
<keyword evidence="13" id="KW-1185">Reference proteome</keyword>
<dbReference type="RefSeq" id="WP_020581574.1">
    <property type="nucleotide sequence ID" value="NZ_JOJP01000001.1"/>
</dbReference>
<reference evidence="12 13" key="1">
    <citation type="submission" date="2014-06" db="EMBL/GenBank/DDBJ databases">
        <title>Whole Genome Sequences of Three Symbiotic Endozoicomonas Bacteria.</title>
        <authorList>
            <person name="Neave M.J."/>
            <person name="Apprill A."/>
            <person name="Voolstra C.R."/>
        </authorList>
    </citation>
    <scope>NUCLEOTIDE SEQUENCE [LARGE SCALE GENOMIC DNA]</scope>
    <source>
        <strain evidence="12 13">DSM 22380</strain>
    </source>
</reference>
<dbReference type="PANTHER" id="PTHR47861">
    <property type="entry name" value="FKBP-TYPE PEPTIDYL-PROLYL CIS-TRANS ISOMERASE SLYD"/>
    <property type="match status" value="1"/>
</dbReference>
<dbReference type="GO" id="GO:0042026">
    <property type="term" value="P:protein refolding"/>
    <property type="evidence" value="ECO:0007669"/>
    <property type="project" value="UniProtKB-ARBA"/>
</dbReference>
<evidence type="ECO:0000313" key="13">
    <source>
        <dbReference type="Proteomes" id="UP000027997"/>
    </source>
</evidence>
<evidence type="ECO:0000259" key="11">
    <source>
        <dbReference type="PROSITE" id="PS50059"/>
    </source>
</evidence>
<dbReference type="STRING" id="305900.GV64_21085"/>
<dbReference type="EMBL" id="JOJP01000001">
    <property type="protein sequence ID" value="KEI72884.1"/>
    <property type="molecule type" value="Genomic_DNA"/>
</dbReference>
<keyword evidence="5 9" id="KW-0697">Rotamase</keyword>
<keyword evidence="7 9" id="KW-0413">Isomerase</keyword>
<dbReference type="InterPro" id="IPR046357">
    <property type="entry name" value="PPIase_dom_sf"/>
</dbReference>